<dbReference type="GO" id="GO:0003676">
    <property type="term" value="F:nucleic acid binding"/>
    <property type="evidence" value="ECO:0007669"/>
    <property type="project" value="InterPro"/>
</dbReference>
<dbReference type="InterPro" id="IPR036397">
    <property type="entry name" value="RNaseH_sf"/>
</dbReference>
<dbReference type="CDD" id="cd06222">
    <property type="entry name" value="RNase_H_like"/>
    <property type="match status" value="1"/>
</dbReference>
<organism evidence="2 3">
    <name type="scientific">Trema orientale</name>
    <name type="common">Charcoal tree</name>
    <name type="synonym">Celtis orientalis</name>
    <dbReference type="NCBI Taxonomy" id="63057"/>
    <lineage>
        <taxon>Eukaryota</taxon>
        <taxon>Viridiplantae</taxon>
        <taxon>Streptophyta</taxon>
        <taxon>Embryophyta</taxon>
        <taxon>Tracheophyta</taxon>
        <taxon>Spermatophyta</taxon>
        <taxon>Magnoliopsida</taxon>
        <taxon>eudicotyledons</taxon>
        <taxon>Gunneridae</taxon>
        <taxon>Pentapetalae</taxon>
        <taxon>rosids</taxon>
        <taxon>fabids</taxon>
        <taxon>Rosales</taxon>
        <taxon>Cannabaceae</taxon>
        <taxon>Trema</taxon>
    </lineage>
</organism>
<reference evidence="3" key="1">
    <citation type="submission" date="2016-06" db="EMBL/GenBank/DDBJ databases">
        <title>Parallel loss of symbiosis genes in relatives of nitrogen-fixing non-legume Parasponia.</title>
        <authorList>
            <person name="Van Velzen R."/>
            <person name="Holmer R."/>
            <person name="Bu F."/>
            <person name="Rutten L."/>
            <person name="Van Zeijl A."/>
            <person name="Liu W."/>
            <person name="Santuari L."/>
            <person name="Cao Q."/>
            <person name="Sharma T."/>
            <person name="Shen D."/>
            <person name="Roswanjaya Y."/>
            <person name="Wardhani T."/>
            <person name="Kalhor M.S."/>
            <person name="Jansen J."/>
            <person name="Van den Hoogen J."/>
            <person name="Gungor B."/>
            <person name="Hartog M."/>
            <person name="Hontelez J."/>
            <person name="Verver J."/>
            <person name="Yang W.-C."/>
            <person name="Schijlen E."/>
            <person name="Repin R."/>
            <person name="Schilthuizen M."/>
            <person name="Schranz E."/>
            <person name="Heidstra R."/>
            <person name="Miyata K."/>
            <person name="Fedorova E."/>
            <person name="Kohlen W."/>
            <person name="Bisseling T."/>
            <person name="Smit S."/>
            <person name="Geurts R."/>
        </authorList>
    </citation>
    <scope>NUCLEOTIDE SEQUENCE [LARGE SCALE GENOMIC DNA]</scope>
    <source>
        <strain evidence="3">cv. RG33-2</strain>
    </source>
</reference>
<dbReference type="InterPro" id="IPR044730">
    <property type="entry name" value="RNase_H-like_dom_plant"/>
</dbReference>
<name>A0A2P5B6R1_TREOI</name>
<dbReference type="PANTHER" id="PTHR47074">
    <property type="entry name" value="BNAC02G40300D PROTEIN"/>
    <property type="match status" value="1"/>
</dbReference>
<proteinExistence type="predicted"/>
<dbReference type="InterPro" id="IPR002156">
    <property type="entry name" value="RNaseH_domain"/>
</dbReference>
<feature type="domain" description="RNase H type-1" evidence="1">
    <location>
        <begin position="2"/>
        <end position="76"/>
    </location>
</feature>
<dbReference type="AlphaFoldDB" id="A0A2P5B6R1"/>
<comment type="caution">
    <text evidence="2">The sequence shown here is derived from an EMBL/GenBank/DDBJ whole genome shotgun (WGS) entry which is preliminary data.</text>
</comment>
<evidence type="ECO:0000259" key="1">
    <source>
        <dbReference type="Pfam" id="PF13456"/>
    </source>
</evidence>
<protein>
    <recommendedName>
        <fullName evidence="1">RNase H type-1 domain-containing protein</fullName>
    </recommendedName>
</protein>
<dbReference type="InParanoid" id="A0A2P5B6R1"/>
<dbReference type="EMBL" id="JXTC01000594">
    <property type="protein sequence ID" value="PON44431.1"/>
    <property type="molecule type" value="Genomic_DNA"/>
</dbReference>
<dbReference type="Gene3D" id="3.30.420.10">
    <property type="entry name" value="Ribonuclease H-like superfamily/Ribonuclease H"/>
    <property type="match status" value="1"/>
</dbReference>
<evidence type="ECO:0000313" key="3">
    <source>
        <dbReference type="Proteomes" id="UP000237000"/>
    </source>
</evidence>
<dbReference type="Proteomes" id="UP000237000">
    <property type="component" value="Unassembled WGS sequence"/>
</dbReference>
<keyword evidence="3" id="KW-1185">Reference proteome</keyword>
<dbReference type="OrthoDB" id="1906820at2759"/>
<evidence type="ECO:0000313" key="2">
    <source>
        <dbReference type="EMBL" id="PON44431.1"/>
    </source>
</evidence>
<dbReference type="GO" id="GO:0004523">
    <property type="term" value="F:RNA-DNA hybrid ribonuclease activity"/>
    <property type="evidence" value="ECO:0007669"/>
    <property type="project" value="InterPro"/>
</dbReference>
<sequence>MAIRKGLKIARDYELPLLIESDASNIVRLITSGSHSLAKISVVIHDIQNFLASMPISIISHIPRSCNRVAHAAVKWSVSNVGDFV</sequence>
<gene>
    <name evidence="2" type="ORF">TorRG33x02_330870</name>
</gene>
<dbReference type="InterPro" id="IPR052929">
    <property type="entry name" value="RNase_H-like_EbsB-rel"/>
</dbReference>
<dbReference type="PANTHER" id="PTHR47074:SF76">
    <property type="entry name" value="RNASE H TYPE-1 DOMAIN-CONTAINING PROTEIN"/>
    <property type="match status" value="1"/>
</dbReference>
<accession>A0A2P5B6R1</accession>
<dbReference type="Pfam" id="PF13456">
    <property type="entry name" value="RVT_3"/>
    <property type="match status" value="1"/>
</dbReference>